<name>A0AAU9K2A8_9CILI</name>
<dbReference type="InterPro" id="IPR015915">
    <property type="entry name" value="Kelch-typ_b-propeller"/>
</dbReference>
<dbReference type="EMBL" id="CAJZBQ010000054">
    <property type="protein sequence ID" value="CAG9332345.1"/>
    <property type="molecule type" value="Genomic_DNA"/>
</dbReference>
<dbReference type="Gene3D" id="2.120.10.80">
    <property type="entry name" value="Kelch-type beta propeller"/>
    <property type="match status" value="1"/>
</dbReference>
<gene>
    <name evidence="1" type="ORF">BSTOLATCC_MIC55795</name>
</gene>
<dbReference type="Pfam" id="PF01344">
    <property type="entry name" value="Kelch_1"/>
    <property type="match status" value="1"/>
</dbReference>
<comment type="caution">
    <text evidence="1">The sequence shown here is derived from an EMBL/GenBank/DDBJ whole genome shotgun (WGS) entry which is preliminary data.</text>
</comment>
<dbReference type="SUPFAM" id="SSF50965">
    <property type="entry name" value="Galactose oxidase, central domain"/>
    <property type="match status" value="1"/>
</dbReference>
<dbReference type="AlphaFoldDB" id="A0AAU9K2A8"/>
<dbReference type="InterPro" id="IPR011043">
    <property type="entry name" value="Gal_Oxase/kelch_b-propeller"/>
</dbReference>
<accession>A0AAU9K2A8</accession>
<organism evidence="1 2">
    <name type="scientific">Blepharisma stoltei</name>
    <dbReference type="NCBI Taxonomy" id="1481888"/>
    <lineage>
        <taxon>Eukaryota</taxon>
        <taxon>Sar</taxon>
        <taxon>Alveolata</taxon>
        <taxon>Ciliophora</taxon>
        <taxon>Postciliodesmatophora</taxon>
        <taxon>Heterotrichea</taxon>
        <taxon>Heterotrichida</taxon>
        <taxon>Blepharismidae</taxon>
        <taxon>Blepharisma</taxon>
    </lineage>
</organism>
<keyword evidence="2" id="KW-1185">Reference proteome</keyword>
<reference evidence="1" key="1">
    <citation type="submission" date="2021-09" db="EMBL/GenBank/DDBJ databases">
        <authorList>
            <consortium name="AG Swart"/>
            <person name="Singh M."/>
            <person name="Singh A."/>
            <person name="Seah K."/>
            <person name="Emmerich C."/>
        </authorList>
    </citation>
    <scope>NUCLEOTIDE SEQUENCE</scope>
    <source>
        <strain evidence="1">ATCC30299</strain>
    </source>
</reference>
<dbReference type="InterPro" id="IPR006652">
    <property type="entry name" value="Kelch_1"/>
</dbReference>
<protein>
    <submittedName>
        <fullName evidence="1">Uncharacterized protein</fullName>
    </submittedName>
</protein>
<evidence type="ECO:0000313" key="2">
    <source>
        <dbReference type="Proteomes" id="UP001162131"/>
    </source>
</evidence>
<proteinExistence type="predicted"/>
<dbReference type="SMART" id="SM00612">
    <property type="entry name" value="Kelch"/>
    <property type="match status" value="1"/>
</dbReference>
<sequence length="547" mass="63307">MADCQQQGCLEKAISFCGCQSISLMCEYHLKDHIQNNIHSKHSFKFFHSKIYSETVQTIENFIKIMTGGLESYNKKLISAQKHATAKLSNGLSQSMKVIEFSRAIWLTSIRAVFSPENDIFSHLILSSSTKLEVIESFTKYLIKNSFNPELIYKKINWINQKQSKTENLIVEIWITEKRIKELLASWSNSPLLPFKISFIHQDDSKMHWDKANILKADIEKIDKNYRRVVTNYSSSDSLRASSELSLKILKKNYEEFLNIKILFCQTLAQKEIYLSQSEKILNLYWKENINTLAMISFDPKTQKICLDTSIIGTNDDWPSFGISSSVITLPNSEILCYTVCDRYKSFITNSINKKRFIIGSLCSQGWIHEGLVYFENNIFVFGGYAAFSLSRTARKYDLKLNKWEVLVPLPKPASSCSCLVNKQKILLSGRDNTSLYQYDIIINSYSVILNGLSKNNKLLFRSDSKVYIIEGYGGIYESEKDNEYKFTMIKNPVTCNGYGQNSWISRNGSIYYSMWNENYGINYYSFNLKTKKIMLIKELIWNTYFS</sequence>
<evidence type="ECO:0000313" key="1">
    <source>
        <dbReference type="EMBL" id="CAG9332345.1"/>
    </source>
</evidence>
<dbReference type="Proteomes" id="UP001162131">
    <property type="component" value="Unassembled WGS sequence"/>
</dbReference>